<feature type="transmembrane region" description="Helical" evidence="1">
    <location>
        <begin position="6"/>
        <end position="24"/>
    </location>
</feature>
<proteinExistence type="predicted"/>
<organism evidence="2 3">
    <name type="scientific">Pectobacterium phage vB_PcaP_P15_PC2B6</name>
    <dbReference type="NCBI Taxonomy" id="2968434"/>
    <lineage>
        <taxon>Viruses</taxon>
        <taxon>Duplodnaviria</taxon>
        <taxon>Heunggongvirae</taxon>
        <taxon>Uroviricota</taxon>
        <taxon>Caudoviricetes</taxon>
        <taxon>Autographivirales</taxon>
        <taxon>Autotranscriptaviridae</taxon>
        <taxon>Studiervirinae</taxon>
        <taxon>Unyawovirus</taxon>
        <taxon>Unyawovirus PC2B6</taxon>
    </lineage>
</organism>
<protein>
    <submittedName>
        <fullName evidence="2">Uncharacterized protein</fullName>
    </submittedName>
</protein>
<keyword evidence="3" id="KW-1185">Reference proteome</keyword>
<reference evidence="2 3" key="1">
    <citation type="submission" date="2022-07" db="EMBL/GenBank/DDBJ databases">
        <title>T7-like phage vB_PcaP_P15_PC2B6 infecting Pectobacterium carotovorum is a new member of the genus Unyawovirus.</title>
        <authorList>
            <person name="Naligama K.N."/>
            <person name="Halmillawewa A.P."/>
        </authorList>
    </citation>
    <scope>NUCLEOTIDE SEQUENCE [LARGE SCALE GENOMIC DNA]</scope>
</reference>
<dbReference type="Proteomes" id="UP001299972">
    <property type="component" value="Segment"/>
</dbReference>
<dbReference type="EMBL" id="ON995367">
    <property type="protein sequence ID" value="UUG66282.1"/>
    <property type="molecule type" value="Genomic_DNA"/>
</dbReference>
<keyword evidence="1" id="KW-0472">Membrane</keyword>
<evidence type="ECO:0000256" key="1">
    <source>
        <dbReference type="SAM" id="Phobius"/>
    </source>
</evidence>
<gene>
    <name evidence="2" type="ORF">CPT_P15_003</name>
</gene>
<keyword evidence="1" id="KW-1133">Transmembrane helix</keyword>
<name>A0AAX3BPR9_9CAUD</name>
<accession>A0AAX3BPR9</accession>
<evidence type="ECO:0000313" key="3">
    <source>
        <dbReference type="Proteomes" id="UP001299972"/>
    </source>
</evidence>
<sequence length="71" mass="8235">MSLNTLFIIVLIIGSYSTVALLVYRDYKTGKKLHKATLSYRIWGILPRYTVRLPNGRFKANKVGFWYVATH</sequence>
<keyword evidence="1" id="KW-0812">Transmembrane</keyword>
<evidence type="ECO:0000313" key="2">
    <source>
        <dbReference type="EMBL" id="UUG66282.1"/>
    </source>
</evidence>